<dbReference type="Gene3D" id="3.40.710.10">
    <property type="entry name" value="DD-peptidase/beta-lactamase superfamily"/>
    <property type="match status" value="1"/>
</dbReference>
<dbReference type="InterPro" id="IPR012338">
    <property type="entry name" value="Beta-lactam/transpept-like"/>
</dbReference>
<accession>A0ABW8SVD2</accession>
<comment type="caution">
    <text evidence="4">The sequence shown here is derived from an EMBL/GenBank/DDBJ whole genome shotgun (WGS) entry which is preliminary data.</text>
</comment>
<dbReference type="EMBL" id="JBEWZG010000002">
    <property type="protein sequence ID" value="MFL0206362.1"/>
    <property type="molecule type" value="Genomic_DNA"/>
</dbReference>
<dbReference type="Proteomes" id="UP001623559">
    <property type="component" value="Unassembled WGS sequence"/>
</dbReference>
<dbReference type="InterPro" id="IPR050491">
    <property type="entry name" value="AmpC-like"/>
</dbReference>
<evidence type="ECO:0000259" key="3">
    <source>
        <dbReference type="Pfam" id="PF00144"/>
    </source>
</evidence>
<dbReference type="InterPro" id="IPR011990">
    <property type="entry name" value="TPR-like_helical_dom_sf"/>
</dbReference>
<feature type="chain" id="PRO_5046599264" evidence="2">
    <location>
        <begin position="19"/>
        <end position="600"/>
    </location>
</feature>
<dbReference type="Gene3D" id="1.25.40.10">
    <property type="entry name" value="Tetratricopeptide repeat domain"/>
    <property type="match status" value="1"/>
</dbReference>
<dbReference type="Pfam" id="PF00144">
    <property type="entry name" value="Beta-lactamase"/>
    <property type="match status" value="1"/>
</dbReference>
<sequence length="600" mass="67392">MKKLLIIGFILIAFQTSAQSNSDKDKMKQVENNLIPFVPVKDFKGWNILDRMKYYGVPGVSIAVIKDYKIDWAKGYGFADTIQKIPVTTETMFSAGSISKFLMAITALKMVENGQMELDRPINNYLTSWKIAENEFTQKTPVTLRMLLSHSSGTSQSSYFGFTPNEPLPSIVEILSGAKIAGTRGVVVNSEPNKEFRYSGGGSMIAQMALMDVSKLSFANLTKEALFDKLGMANSTFEQPVPLKYKKQSAWAYSNASWFKGMPYVYPQQAAAGLYTTPTDLAKIFIDVQKSYLGKGKILGQSMTKQMLTPQKIVSDGAYKENIGIGPFLIQRTDNKNPNGVYFEFTGVNAGFLAYGIASVTGGNGVVIMLNSGDDVNGLGKEIRRAIAKVYNWNNFLPEEIEPMKLGDQALNKLSGRYRMGTDEVLYLRKENDYLVENINEGNNIYCFPISKDTIVFTDYNIKAGFKFNQNGEVVSLQNVYQEKPMLKMRDDEFSPSEYLKMKNYVEAKKAYSAMKMNEYQITYLAYDLMNKKALDLEAVKTILDIALDQHPNSSIVYSRLGDYYLKLKDKQNAIKNYTRAIGIDPSDENSKEILKKLIL</sequence>
<evidence type="ECO:0000256" key="2">
    <source>
        <dbReference type="SAM" id="SignalP"/>
    </source>
</evidence>
<dbReference type="InterPro" id="IPR001466">
    <property type="entry name" value="Beta-lactam-related"/>
</dbReference>
<keyword evidence="1" id="KW-0802">TPR repeat</keyword>
<name>A0ABW8SVD2_9BACT</name>
<dbReference type="Pfam" id="PF13181">
    <property type="entry name" value="TPR_8"/>
    <property type="match status" value="1"/>
</dbReference>
<keyword evidence="2" id="KW-0732">Signal</keyword>
<dbReference type="SMART" id="SM00028">
    <property type="entry name" value="TPR"/>
    <property type="match status" value="1"/>
</dbReference>
<dbReference type="SUPFAM" id="SSF48452">
    <property type="entry name" value="TPR-like"/>
    <property type="match status" value="1"/>
</dbReference>
<dbReference type="PROSITE" id="PS50293">
    <property type="entry name" value="TPR_REGION"/>
    <property type="match status" value="1"/>
</dbReference>
<dbReference type="GO" id="GO:0016787">
    <property type="term" value="F:hydrolase activity"/>
    <property type="evidence" value="ECO:0007669"/>
    <property type="project" value="UniProtKB-KW"/>
</dbReference>
<feature type="repeat" description="TPR" evidence="1">
    <location>
        <begin position="555"/>
        <end position="588"/>
    </location>
</feature>
<reference evidence="4 5" key="1">
    <citation type="submission" date="2024-07" db="EMBL/GenBank/DDBJ databases">
        <authorList>
            <person name="Pitt A."/>
            <person name="Hahn M.W."/>
        </authorList>
    </citation>
    <scope>NUCLEOTIDE SEQUENCE [LARGE SCALE GENOMIC DNA]</scope>
    <source>
        <strain evidence="4 5">2-AUSEE-184A6</strain>
    </source>
</reference>
<feature type="signal peptide" evidence="2">
    <location>
        <begin position="1"/>
        <end position="18"/>
    </location>
</feature>
<dbReference type="InterPro" id="IPR019734">
    <property type="entry name" value="TPR_rpt"/>
</dbReference>
<evidence type="ECO:0000313" key="5">
    <source>
        <dbReference type="Proteomes" id="UP001623559"/>
    </source>
</evidence>
<dbReference type="PANTHER" id="PTHR46825:SF12">
    <property type="entry name" value="PENICILLIN-BINDING PROTEIN 4"/>
    <property type="match status" value="1"/>
</dbReference>
<organism evidence="4 5">
    <name type="scientific">Aquirufa novilacunae</name>
    <dbReference type="NCBI Taxonomy" id="3139305"/>
    <lineage>
        <taxon>Bacteria</taxon>
        <taxon>Pseudomonadati</taxon>
        <taxon>Bacteroidota</taxon>
        <taxon>Cytophagia</taxon>
        <taxon>Cytophagales</taxon>
        <taxon>Flectobacillaceae</taxon>
        <taxon>Aquirufa</taxon>
    </lineage>
</organism>
<gene>
    <name evidence="4" type="ORF">V7S74_06365</name>
</gene>
<proteinExistence type="predicted"/>
<dbReference type="SUPFAM" id="SSF56601">
    <property type="entry name" value="beta-lactamase/transpeptidase-like"/>
    <property type="match status" value="1"/>
</dbReference>
<dbReference type="RefSeq" id="WP_406777939.1">
    <property type="nucleotide sequence ID" value="NZ_JBEWZG010000002.1"/>
</dbReference>
<dbReference type="PANTHER" id="PTHR46825">
    <property type="entry name" value="D-ALANYL-D-ALANINE-CARBOXYPEPTIDASE/ENDOPEPTIDASE AMPH"/>
    <property type="match status" value="1"/>
</dbReference>
<feature type="domain" description="Beta-lactamase-related" evidence="3">
    <location>
        <begin position="50"/>
        <end position="375"/>
    </location>
</feature>
<dbReference type="PROSITE" id="PS50005">
    <property type="entry name" value="TPR"/>
    <property type="match status" value="1"/>
</dbReference>
<protein>
    <submittedName>
        <fullName evidence="4">Serine hydrolase</fullName>
    </submittedName>
</protein>
<keyword evidence="4" id="KW-0378">Hydrolase</keyword>
<evidence type="ECO:0000313" key="4">
    <source>
        <dbReference type="EMBL" id="MFL0206362.1"/>
    </source>
</evidence>
<evidence type="ECO:0000256" key="1">
    <source>
        <dbReference type="PROSITE-ProRule" id="PRU00339"/>
    </source>
</evidence>